<name>A0ABT8RJR1_9BACT</name>
<accession>A0ABT8RJR1</accession>
<evidence type="ECO:0000313" key="3">
    <source>
        <dbReference type="Proteomes" id="UP001168528"/>
    </source>
</evidence>
<dbReference type="InterPro" id="IPR012337">
    <property type="entry name" value="RNaseH-like_sf"/>
</dbReference>
<dbReference type="Pfam" id="PF00665">
    <property type="entry name" value="rve"/>
    <property type="match status" value="1"/>
</dbReference>
<reference evidence="2" key="1">
    <citation type="submission" date="2023-07" db="EMBL/GenBank/DDBJ databases">
        <title>The genome sequence of Rhodocytophaga aerolata KACC 12507.</title>
        <authorList>
            <person name="Zhang X."/>
        </authorList>
    </citation>
    <scope>NUCLEOTIDE SEQUENCE</scope>
    <source>
        <strain evidence="2">KACC 12507</strain>
    </source>
</reference>
<gene>
    <name evidence="2" type="ORF">Q0590_35855</name>
</gene>
<dbReference type="InterPro" id="IPR001584">
    <property type="entry name" value="Integrase_cat-core"/>
</dbReference>
<evidence type="ECO:0000313" key="2">
    <source>
        <dbReference type="EMBL" id="MDO1451704.1"/>
    </source>
</evidence>
<dbReference type="NCBIfam" id="NF033516">
    <property type="entry name" value="transpos_IS3"/>
    <property type="match status" value="1"/>
</dbReference>
<dbReference type="Gene3D" id="3.30.420.10">
    <property type="entry name" value="Ribonuclease H-like superfamily/Ribonuclease H"/>
    <property type="match status" value="1"/>
</dbReference>
<keyword evidence="3" id="KW-1185">Reference proteome</keyword>
<comment type="caution">
    <text evidence="2">The sequence shown here is derived from an EMBL/GenBank/DDBJ whole genome shotgun (WGS) entry which is preliminary data.</text>
</comment>
<dbReference type="Proteomes" id="UP001168528">
    <property type="component" value="Unassembled WGS sequence"/>
</dbReference>
<dbReference type="InterPro" id="IPR048020">
    <property type="entry name" value="Transpos_IS3"/>
</dbReference>
<dbReference type="InterPro" id="IPR036397">
    <property type="entry name" value="RNaseH_sf"/>
</dbReference>
<dbReference type="InterPro" id="IPR050900">
    <property type="entry name" value="Transposase_IS3/IS150/IS904"/>
</dbReference>
<organism evidence="2 3">
    <name type="scientific">Rhodocytophaga aerolata</name>
    <dbReference type="NCBI Taxonomy" id="455078"/>
    <lineage>
        <taxon>Bacteria</taxon>
        <taxon>Pseudomonadati</taxon>
        <taxon>Bacteroidota</taxon>
        <taxon>Cytophagia</taxon>
        <taxon>Cytophagales</taxon>
        <taxon>Rhodocytophagaceae</taxon>
        <taxon>Rhodocytophaga</taxon>
    </lineage>
</organism>
<evidence type="ECO:0000259" key="1">
    <source>
        <dbReference type="PROSITE" id="PS50994"/>
    </source>
</evidence>
<feature type="domain" description="Integrase catalytic" evidence="1">
    <location>
        <begin position="118"/>
        <end position="280"/>
    </location>
</feature>
<protein>
    <submittedName>
        <fullName evidence="2">IS3 family transposase</fullName>
    </submittedName>
</protein>
<dbReference type="PANTHER" id="PTHR46889:SF5">
    <property type="entry name" value="INTEGRASE PROTEIN"/>
    <property type="match status" value="1"/>
</dbReference>
<dbReference type="SUPFAM" id="SSF53098">
    <property type="entry name" value="Ribonuclease H-like"/>
    <property type="match status" value="1"/>
</dbReference>
<sequence length="300" mass="34907">MNQAWPLTAMGTVCGLFGKTRQAYYEACWREEKVINEQELILQEVKRIRKDLPRVGTDKLYFLLADFFNKNQIKIGRDKLYTLLRAHHLLIKRTKRRAITTNSNHPFYKYPNLVQDFIPLKPNELWVSDITYVLLPHKFAYLSLITDAYSKKIIGWSLQENLQSKGPLEALKMALHHSRRNLDNLIHHSDRGTQYCSHEYIKLLKKHEISISMTRDGDPGENAIAERINGTIKNEFYCRGFISFPLAKESIAKAIHAYNYLRPHASCDYLTPAQAHGKAGILNKRWSRNYSKDYNLLNAI</sequence>
<proteinExistence type="predicted"/>
<dbReference type="PROSITE" id="PS50994">
    <property type="entry name" value="INTEGRASE"/>
    <property type="match status" value="1"/>
</dbReference>
<dbReference type="PANTHER" id="PTHR46889">
    <property type="entry name" value="TRANSPOSASE INSF FOR INSERTION SEQUENCE IS3B-RELATED"/>
    <property type="match status" value="1"/>
</dbReference>
<dbReference type="EMBL" id="JAUKPO010000081">
    <property type="protein sequence ID" value="MDO1451704.1"/>
    <property type="molecule type" value="Genomic_DNA"/>
</dbReference>
<dbReference type="RefSeq" id="WP_302042501.1">
    <property type="nucleotide sequence ID" value="NZ_JAUKPO010000081.1"/>
</dbReference>